<dbReference type="InterPro" id="IPR003511">
    <property type="entry name" value="HORMA_dom"/>
</dbReference>
<keyword evidence="13" id="KW-1185">Reference proteome</keyword>
<evidence type="ECO:0000256" key="4">
    <source>
        <dbReference type="ARBA" id="ARBA00022723"/>
    </source>
</evidence>
<comment type="subcellular location">
    <subcellularLocation>
        <location evidence="2">Chromosome</location>
    </subcellularLocation>
    <subcellularLocation>
        <location evidence="1">Nucleus</location>
    </subcellularLocation>
</comment>
<feature type="compositionally biased region" description="Polar residues" evidence="10">
    <location>
        <begin position="90"/>
        <end position="102"/>
    </location>
</feature>
<evidence type="ECO:0000256" key="2">
    <source>
        <dbReference type="ARBA" id="ARBA00004286"/>
    </source>
</evidence>
<dbReference type="PROSITE" id="PS01359">
    <property type="entry name" value="ZF_PHD_1"/>
    <property type="match status" value="1"/>
</dbReference>
<name>A0A9W8K596_9AGAR</name>
<dbReference type="Pfam" id="PF02301">
    <property type="entry name" value="HORMA"/>
    <property type="match status" value="1"/>
</dbReference>
<proteinExistence type="predicted"/>
<evidence type="ECO:0000259" key="11">
    <source>
        <dbReference type="PROSITE" id="PS50815"/>
    </source>
</evidence>
<dbReference type="PANTHER" id="PTHR48225:SF7">
    <property type="entry name" value="MEIOSIS-SPECIFIC PROTEIN HOP1"/>
    <property type="match status" value="1"/>
</dbReference>
<evidence type="ECO:0000313" key="13">
    <source>
        <dbReference type="Proteomes" id="UP001148786"/>
    </source>
</evidence>
<keyword evidence="7" id="KW-0539">Nucleus</keyword>
<dbReference type="OrthoDB" id="1928087at2759"/>
<protein>
    <recommendedName>
        <fullName evidence="11">HORMA domain-containing protein</fullName>
    </recommendedName>
</protein>
<dbReference type="InterPro" id="IPR036570">
    <property type="entry name" value="HORMA_dom_sf"/>
</dbReference>
<evidence type="ECO:0000256" key="5">
    <source>
        <dbReference type="ARBA" id="ARBA00022771"/>
    </source>
</evidence>
<keyword evidence="4" id="KW-0479">Metal-binding</keyword>
<dbReference type="GO" id="GO:0005634">
    <property type="term" value="C:nucleus"/>
    <property type="evidence" value="ECO:0007669"/>
    <property type="project" value="UniProtKB-SubCell"/>
</dbReference>
<dbReference type="Gene3D" id="3.30.900.10">
    <property type="entry name" value="HORMA domain"/>
    <property type="match status" value="1"/>
</dbReference>
<dbReference type="InterPro" id="IPR001965">
    <property type="entry name" value="Znf_PHD"/>
</dbReference>
<gene>
    <name evidence="12" type="ORF">NLJ89_g2778</name>
</gene>
<evidence type="ECO:0000256" key="6">
    <source>
        <dbReference type="ARBA" id="ARBA00022833"/>
    </source>
</evidence>
<evidence type="ECO:0000256" key="9">
    <source>
        <dbReference type="SAM" id="Coils"/>
    </source>
</evidence>
<evidence type="ECO:0000256" key="8">
    <source>
        <dbReference type="ARBA" id="ARBA00023254"/>
    </source>
</evidence>
<dbReference type="PANTHER" id="PTHR48225">
    <property type="entry name" value="HORMA DOMAIN-CONTAINING PROTEIN 1"/>
    <property type="match status" value="1"/>
</dbReference>
<feature type="coiled-coil region" evidence="9">
    <location>
        <begin position="105"/>
        <end position="132"/>
    </location>
</feature>
<keyword evidence="8" id="KW-0469">Meiosis</keyword>
<reference evidence="12" key="1">
    <citation type="submission" date="2022-07" db="EMBL/GenBank/DDBJ databases">
        <title>Genome Sequence of Agrocybe chaxingu.</title>
        <authorList>
            <person name="Buettner E."/>
        </authorList>
    </citation>
    <scope>NUCLEOTIDE SEQUENCE</scope>
    <source>
        <strain evidence="12">MP-N11</strain>
    </source>
</reference>
<dbReference type="PROSITE" id="PS50815">
    <property type="entry name" value="HORMA"/>
    <property type="match status" value="1"/>
</dbReference>
<comment type="caution">
    <text evidence="12">The sequence shown here is derived from an EMBL/GenBank/DDBJ whole genome shotgun (WGS) entry which is preliminary data.</text>
</comment>
<evidence type="ECO:0000313" key="12">
    <source>
        <dbReference type="EMBL" id="KAJ3513750.1"/>
    </source>
</evidence>
<sequence length="568" mass="63738">MHHMDPLPRRRFATFKVYYTEKTPVDYEPPHFQAGDADKDKWFFMTHDLDEMPDRCSVGKVETGHHSVSVSVTSIASYLPSSTEHDSAAFSGTVSNPGNQTLTPMQEASICKQQAEKQQEDAEKRNIAWAVEDSVELGNDVDAEGDDDPDYIRQPDGSYQSADVVVPIGIRNKDGSIETLPADVRDEEVRYDGLRNKNQRTGKRKARPWTNTNEPHEEPRAPSSVSSGDQLMLSPLSDIRTTPSTRATSFDPEMLKNMTLEPSASCDTEMLDLETQATPQGPVVSDSIESFGASNETDTIQSDGLLLAGERLSDNGLQCECGIPEEDGTFVFCEGGCKKWFHLWCMGYHSGNDKRIPSAFKCFDCRARSDVTWELIKFDIYPQMLSKFKDLALFSRRAIKVAQYERSFSAMEFAKSFGGQLLKRLEDEDFISKESTTLDDMGLTVTARGKTTRGKGKAKQPRKNMQKSRFVFNHSLETTAQYLDYFKPNDQDIEKRLLGVADLIKPRQKPAKNIMPETQTQEETQVAMNNHDTRSKRTVSQAADETQDAERPSKKVKISVATPVDLAE</sequence>
<dbReference type="InterPro" id="IPR013083">
    <property type="entry name" value="Znf_RING/FYVE/PHD"/>
</dbReference>
<evidence type="ECO:0000256" key="3">
    <source>
        <dbReference type="ARBA" id="ARBA00022454"/>
    </source>
</evidence>
<keyword evidence="3" id="KW-0158">Chromosome</keyword>
<feature type="region of interest" description="Disordered" evidence="10">
    <location>
        <begin position="83"/>
        <end position="102"/>
    </location>
</feature>
<evidence type="ECO:0000256" key="7">
    <source>
        <dbReference type="ARBA" id="ARBA00023242"/>
    </source>
</evidence>
<dbReference type="InterPro" id="IPR011011">
    <property type="entry name" value="Znf_FYVE_PHD"/>
</dbReference>
<dbReference type="AlphaFoldDB" id="A0A9W8K596"/>
<dbReference type="SUPFAM" id="SSF57903">
    <property type="entry name" value="FYVE/PHD zinc finger"/>
    <property type="match status" value="1"/>
</dbReference>
<feature type="compositionally biased region" description="Basic residues" evidence="10">
    <location>
        <begin position="197"/>
        <end position="207"/>
    </location>
</feature>
<feature type="domain" description="HORMA" evidence="11">
    <location>
        <begin position="1"/>
        <end position="72"/>
    </location>
</feature>
<feature type="region of interest" description="Disordered" evidence="10">
    <location>
        <begin position="508"/>
        <end position="568"/>
    </location>
</feature>
<dbReference type="GO" id="GO:0005694">
    <property type="term" value="C:chromosome"/>
    <property type="evidence" value="ECO:0007669"/>
    <property type="project" value="UniProtKB-SubCell"/>
</dbReference>
<evidence type="ECO:0000256" key="10">
    <source>
        <dbReference type="SAM" id="MobiDB-lite"/>
    </source>
</evidence>
<feature type="compositionally biased region" description="Polar residues" evidence="10">
    <location>
        <begin position="516"/>
        <end position="530"/>
    </location>
</feature>
<dbReference type="Gene3D" id="3.30.40.10">
    <property type="entry name" value="Zinc/RING finger domain, C3HC4 (zinc finger)"/>
    <property type="match status" value="1"/>
</dbReference>
<keyword evidence="5" id="KW-0863">Zinc-finger</keyword>
<dbReference type="EMBL" id="JANKHO010000181">
    <property type="protein sequence ID" value="KAJ3513750.1"/>
    <property type="molecule type" value="Genomic_DNA"/>
</dbReference>
<organism evidence="12 13">
    <name type="scientific">Agrocybe chaxingu</name>
    <dbReference type="NCBI Taxonomy" id="84603"/>
    <lineage>
        <taxon>Eukaryota</taxon>
        <taxon>Fungi</taxon>
        <taxon>Dikarya</taxon>
        <taxon>Basidiomycota</taxon>
        <taxon>Agaricomycotina</taxon>
        <taxon>Agaricomycetes</taxon>
        <taxon>Agaricomycetidae</taxon>
        <taxon>Agaricales</taxon>
        <taxon>Agaricineae</taxon>
        <taxon>Strophariaceae</taxon>
        <taxon>Agrocybe</taxon>
    </lineage>
</organism>
<feature type="compositionally biased region" description="Polar residues" evidence="10">
    <location>
        <begin position="239"/>
        <end position="248"/>
    </location>
</feature>
<dbReference type="InterPro" id="IPR019786">
    <property type="entry name" value="Zinc_finger_PHD-type_CS"/>
</dbReference>
<feature type="region of interest" description="Disordered" evidence="10">
    <location>
        <begin position="192"/>
        <end position="249"/>
    </location>
</feature>
<dbReference type="InterPro" id="IPR051294">
    <property type="entry name" value="HORMA_MeioticProgression"/>
</dbReference>
<dbReference type="GO" id="GO:0008270">
    <property type="term" value="F:zinc ion binding"/>
    <property type="evidence" value="ECO:0007669"/>
    <property type="project" value="UniProtKB-KW"/>
</dbReference>
<feature type="compositionally biased region" description="Acidic residues" evidence="10">
    <location>
        <begin position="138"/>
        <end position="149"/>
    </location>
</feature>
<dbReference type="SMART" id="SM00249">
    <property type="entry name" value="PHD"/>
    <property type="match status" value="1"/>
</dbReference>
<evidence type="ECO:0000256" key="1">
    <source>
        <dbReference type="ARBA" id="ARBA00004123"/>
    </source>
</evidence>
<keyword evidence="9" id="KW-0175">Coiled coil</keyword>
<dbReference type="GO" id="GO:0007130">
    <property type="term" value="P:synaptonemal complex assembly"/>
    <property type="evidence" value="ECO:0007669"/>
    <property type="project" value="TreeGrafter"/>
</dbReference>
<dbReference type="Proteomes" id="UP001148786">
    <property type="component" value="Unassembled WGS sequence"/>
</dbReference>
<accession>A0A9W8K596</accession>
<feature type="region of interest" description="Disordered" evidence="10">
    <location>
        <begin position="138"/>
        <end position="157"/>
    </location>
</feature>
<dbReference type="GO" id="GO:0051598">
    <property type="term" value="P:meiotic recombination checkpoint signaling"/>
    <property type="evidence" value="ECO:0007669"/>
    <property type="project" value="TreeGrafter"/>
</dbReference>
<keyword evidence="6" id="KW-0862">Zinc</keyword>